<keyword evidence="3" id="KW-1185">Reference proteome</keyword>
<feature type="transmembrane region" description="Helical" evidence="1">
    <location>
        <begin position="17"/>
        <end position="36"/>
    </location>
</feature>
<dbReference type="AlphaFoldDB" id="A0A0N4V4I8"/>
<dbReference type="Pfam" id="PF10320">
    <property type="entry name" value="7TM_GPCR_Srsx"/>
    <property type="match status" value="1"/>
</dbReference>
<dbReference type="Proteomes" id="UP000274131">
    <property type="component" value="Unassembled WGS sequence"/>
</dbReference>
<evidence type="ECO:0000313" key="3">
    <source>
        <dbReference type="Proteomes" id="UP000274131"/>
    </source>
</evidence>
<accession>A0A0N4V4I8</accession>
<keyword evidence="1" id="KW-0812">Transmembrane</keyword>
<dbReference type="InterPro" id="IPR019424">
    <property type="entry name" value="7TM_GPCR_Srsx"/>
</dbReference>
<proteinExistence type="predicted"/>
<evidence type="ECO:0000313" key="2">
    <source>
        <dbReference type="EMBL" id="VDD89978.1"/>
    </source>
</evidence>
<reference evidence="4" key="1">
    <citation type="submission" date="2017-02" db="UniProtKB">
        <authorList>
            <consortium name="WormBaseParasite"/>
        </authorList>
    </citation>
    <scope>IDENTIFICATION</scope>
</reference>
<evidence type="ECO:0000256" key="1">
    <source>
        <dbReference type="SAM" id="Phobius"/>
    </source>
</evidence>
<dbReference type="EMBL" id="UXUI01007942">
    <property type="protein sequence ID" value="VDD89978.1"/>
    <property type="molecule type" value="Genomic_DNA"/>
</dbReference>
<sequence length="180" mass="20196">MDSLDANPNYLLIACRLFNLVGITVIIANSVVLVVINTSRDLRSRMCLYSFMSVGELLIGSGYVLHGTGVELLLYKNQYFEKITAAQCLKTKPWPLLQIIAGQLTAWTKLAIAIECFIAVTFPVKYNIYWRLHYKVMLGMLGFIYSLVENSAIPVEIEKVGVLCKLLLQKLQFSVALDVT</sequence>
<dbReference type="WBParaSite" id="EVEC_0000504501-mRNA-1">
    <property type="protein sequence ID" value="EVEC_0000504501-mRNA-1"/>
    <property type="gene ID" value="EVEC_0000504501"/>
</dbReference>
<protein>
    <submittedName>
        <fullName evidence="4">G protein-coupled receptor</fullName>
    </submittedName>
</protein>
<evidence type="ECO:0000313" key="4">
    <source>
        <dbReference type="WBParaSite" id="EVEC_0000504501-mRNA-1"/>
    </source>
</evidence>
<feature type="transmembrane region" description="Helical" evidence="1">
    <location>
        <begin position="48"/>
        <end position="66"/>
    </location>
</feature>
<dbReference type="Gene3D" id="1.20.1070.10">
    <property type="entry name" value="Rhodopsin 7-helix transmembrane proteins"/>
    <property type="match status" value="1"/>
</dbReference>
<keyword evidence="1" id="KW-0472">Membrane</keyword>
<gene>
    <name evidence="2" type="ORF">EVEC_LOCUS4729</name>
</gene>
<dbReference type="OrthoDB" id="5862640at2759"/>
<dbReference type="SUPFAM" id="SSF81321">
    <property type="entry name" value="Family A G protein-coupled receptor-like"/>
    <property type="match status" value="1"/>
</dbReference>
<organism evidence="4">
    <name type="scientific">Enterobius vermicularis</name>
    <name type="common">Human pinworm</name>
    <dbReference type="NCBI Taxonomy" id="51028"/>
    <lineage>
        <taxon>Eukaryota</taxon>
        <taxon>Metazoa</taxon>
        <taxon>Ecdysozoa</taxon>
        <taxon>Nematoda</taxon>
        <taxon>Chromadorea</taxon>
        <taxon>Rhabditida</taxon>
        <taxon>Spirurina</taxon>
        <taxon>Oxyuridomorpha</taxon>
        <taxon>Oxyuroidea</taxon>
        <taxon>Oxyuridae</taxon>
        <taxon>Enterobius</taxon>
    </lineage>
</organism>
<dbReference type="InterPro" id="IPR047130">
    <property type="entry name" value="7TM_GPCR_Srsx_nematod"/>
</dbReference>
<name>A0A0N4V4I8_ENTVE</name>
<dbReference type="PANTHER" id="PTHR23360">
    <property type="entry name" value="G-PROTEIN COUPLED RECEPTORS FAMILY 1 PROFILE DOMAIN-CONTAINING PROTEIN-RELATED"/>
    <property type="match status" value="1"/>
</dbReference>
<keyword evidence="1" id="KW-1133">Transmembrane helix</keyword>
<reference evidence="2 3" key="2">
    <citation type="submission" date="2018-10" db="EMBL/GenBank/DDBJ databases">
        <authorList>
            <consortium name="Pathogen Informatics"/>
        </authorList>
    </citation>
    <scope>NUCLEOTIDE SEQUENCE [LARGE SCALE GENOMIC DNA]</scope>
</reference>
<dbReference type="PANTHER" id="PTHR23360:SF69">
    <property type="entry name" value="G-PROTEIN COUPLED RECEPTORS FAMILY 1 PROFILE DOMAIN-CONTAINING PROTEIN-RELATED"/>
    <property type="match status" value="1"/>
</dbReference>